<evidence type="ECO:0000259" key="14">
    <source>
        <dbReference type="PROSITE" id="PS51471"/>
    </source>
</evidence>
<comment type="subcellular location">
    <subcellularLocation>
        <location evidence="2">Nucleus</location>
    </subcellularLocation>
</comment>
<accession>A0A0A2JTX4</accession>
<dbReference type="Pfam" id="PF10637">
    <property type="entry name" value="Ofd1_CTDD"/>
    <property type="match status" value="1"/>
</dbReference>
<dbReference type="FunFam" id="2.60.120.620:FF:000014">
    <property type="entry name" value="Prolyl 3,4-dihydroxylase TPA1"/>
    <property type="match status" value="1"/>
</dbReference>
<dbReference type="GO" id="GO:0005634">
    <property type="term" value="C:nucleus"/>
    <property type="evidence" value="ECO:0007669"/>
    <property type="project" value="UniProtKB-SubCell"/>
</dbReference>
<dbReference type="InterPro" id="IPR005123">
    <property type="entry name" value="Oxoglu/Fe-dep_dioxygenase_dom"/>
</dbReference>
<comment type="caution">
    <text evidence="15">The sequence shown here is derived from an EMBL/GenBank/DDBJ whole genome shotgun (WGS) entry which is preliminary data.</text>
</comment>
<comment type="similarity">
    <text evidence="3">Belongs to the TPA1 family.</text>
</comment>
<evidence type="ECO:0000256" key="5">
    <source>
        <dbReference type="ARBA" id="ARBA00022896"/>
    </source>
</evidence>
<evidence type="ECO:0000313" key="16">
    <source>
        <dbReference type="Proteomes" id="UP000030143"/>
    </source>
</evidence>
<keyword evidence="9" id="KW-0539">Nucleus</keyword>
<feature type="region of interest" description="Disordered" evidence="13">
    <location>
        <begin position="296"/>
        <end position="321"/>
    </location>
</feature>
<comment type="catalytic activity">
    <reaction evidence="10">
        <text>[ribosomal protein uS12]-L-proline + 2-oxoglutarate + O2 = [ribosomal protein uS12]-(3S)-3-hydroxy-L-proline + succinate + CO2</text>
        <dbReference type="Rhea" id="RHEA:54156"/>
        <dbReference type="Rhea" id="RHEA-COMP:13816"/>
        <dbReference type="Rhea" id="RHEA-COMP:13818"/>
        <dbReference type="ChEBI" id="CHEBI:15379"/>
        <dbReference type="ChEBI" id="CHEBI:16526"/>
        <dbReference type="ChEBI" id="CHEBI:16810"/>
        <dbReference type="ChEBI" id="CHEBI:30031"/>
        <dbReference type="ChEBI" id="CHEBI:50342"/>
        <dbReference type="ChEBI" id="CHEBI:85428"/>
    </reaction>
</comment>
<gene>
    <name evidence="15" type="ORF">PEX2_067810</name>
</gene>
<dbReference type="Pfam" id="PF13661">
    <property type="entry name" value="2OG-FeII_Oxy_4"/>
    <property type="match status" value="1"/>
</dbReference>
<name>A0A0A2JTX4_PENEN</name>
<dbReference type="InterPro" id="IPR006620">
    <property type="entry name" value="Pro_4_hyd_alph"/>
</dbReference>
<organism evidence="15 16">
    <name type="scientific">Penicillium expansum</name>
    <name type="common">Blue mold rot fungus</name>
    <dbReference type="NCBI Taxonomy" id="27334"/>
    <lineage>
        <taxon>Eukaryota</taxon>
        <taxon>Fungi</taxon>
        <taxon>Dikarya</taxon>
        <taxon>Ascomycota</taxon>
        <taxon>Pezizomycotina</taxon>
        <taxon>Eurotiomycetes</taxon>
        <taxon>Eurotiomycetidae</taxon>
        <taxon>Eurotiales</taxon>
        <taxon>Aspergillaceae</taxon>
        <taxon>Penicillium</taxon>
    </lineage>
</organism>
<evidence type="ECO:0000256" key="1">
    <source>
        <dbReference type="ARBA" id="ARBA00001961"/>
    </source>
</evidence>
<protein>
    <recommendedName>
        <fullName evidence="12">uS12 prolyl 3,4-dihydroxylase</fullName>
    </recommendedName>
</protein>
<comment type="catalytic activity">
    <reaction evidence="11">
        <text>[ribosomal protein uS12]-(3S)-3-hydroxy-L-proline + 2-oxoglutarate + O2 = [ribosomal protein uS12]-(3S)-3,4-dihydroxy-L-proline + succinate + CO2</text>
        <dbReference type="Rhea" id="RHEA:54160"/>
        <dbReference type="Rhea" id="RHEA-COMP:13817"/>
        <dbReference type="Rhea" id="RHEA-COMP:13818"/>
        <dbReference type="ChEBI" id="CHEBI:15379"/>
        <dbReference type="ChEBI" id="CHEBI:16526"/>
        <dbReference type="ChEBI" id="CHEBI:16810"/>
        <dbReference type="ChEBI" id="CHEBI:30031"/>
        <dbReference type="ChEBI" id="CHEBI:85428"/>
        <dbReference type="ChEBI" id="CHEBI:138052"/>
    </reaction>
</comment>
<dbReference type="GO" id="GO:0009896">
    <property type="term" value="P:positive regulation of catabolic process"/>
    <property type="evidence" value="ECO:0007669"/>
    <property type="project" value="UniProtKB-ARBA"/>
</dbReference>
<dbReference type="STRING" id="27334.A0A0A2JTX4"/>
<dbReference type="GeneID" id="27679472"/>
<evidence type="ECO:0000256" key="11">
    <source>
        <dbReference type="ARBA" id="ARBA00051966"/>
    </source>
</evidence>
<feature type="region of interest" description="Disordered" evidence="13">
    <location>
        <begin position="630"/>
        <end position="658"/>
    </location>
</feature>
<dbReference type="Proteomes" id="UP000030143">
    <property type="component" value="Unassembled WGS sequence"/>
</dbReference>
<keyword evidence="8" id="KW-0408">Iron</keyword>
<evidence type="ECO:0000256" key="4">
    <source>
        <dbReference type="ARBA" id="ARBA00022723"/>
    </source>
</evidence>
<feature type="domain" description="Fe2OG dioxygenase" evidence="14">
    <location>
        <begin position="144"/>
        <end position="267"/>
    </location>
</feature>
<dbReference type="EMBL" id="JQFZ01000121">
    <property type="protein sequence ID" value="KGO58271.1"/>
    <property type="molecule type" value="Genomic_DNA"/>
</dbReference>
<proteinExistence type="inferred from homology"/>
<keyword evidence="4" id="KW-0479">Metal-binding</keyword>
<evidence type="ECO:0000256" key="8">
    <source>
        <dbReference type="ARBA" id="ARBA00023004"/>
    </source>
</evidence>
<dbReference type="OrthoDB" id="430522at2759"/>
<dbReference type="GO" id="GO:0010604">
    <property type="term" value="P:positive regulation of macromolecule metabolic process"/>
    <property type="evidence" value="ECO:0007669"/>
    <property type="project" value="UniProtKB-ARBA"/>
</dbReference>
<dbReference type="AlphaFoldDB" id="A0A0A2JTX4"/>
<dbReference type="InterPro" id="IPR019601">
    <property type="entry name" value="Oxoglutarate/Fe-dep_Oase_C"/>
</dbReference>
<evidence type="ECO:0000256" key="7">
    <source>
        <dbReference type="ARBA" id="ARBA00023002"/>
    </source>
</evidence>
<dbReference type="Gene3D" id="2.60.120.620">
    <property type="entry name" value="q2cbj1_9rhob like domain"/>
    <property type="match status" value="1"/>
</dbReference>
<dbReference type="PANTHER" id="PTHR12117">
    <property type="entry name" value="HISTONE ACETYLTRANSFERASE COMPLEX"/>
    <property type="match status" value="1"/>
</dbReference>
<dbReference type="VEuPathDB" id="FungiDB:PEXP_022270"/>
<dbReference type="PANTHER" id="PTHR12117:SF0">
    <property type="entry name" value="PROLYL 3-HYDROXYLASE OGFOD1"/>
    <property type="match status" value="1"/>
</dbReference>
<dbReference type="GO" id="GO:0031418">
    <property type="term" value="F:L-ascorbic acid binding"/>
    <property type="evidence" value="ECO:0007669"/>
    <property type="project" value="UniProtKB-KW"/>
</dbReference>
<feature type="region of interest" description="Disordered" evidence="13">
    <location>
        <begin position="1"/>
        <end position="28"/>
    </location>
</feature>
<keyword evidence="5" id="KW-0847">Vitamin C</keyword>
<evidence type="ECO:0000256" key="12">
    <source>
        <dbReference type="ARBA" id="ARBA00081607"/>
    </source>
</evidence>
<evidence type="ECO:0000313" key="15">
    <source>
        <dbReference type="EMBL" id="KGO58271.1"/>
    </source>
</evidence>
<dbReference type="RefSeq" id="XP_016599765.1">
    <property type="nucleotide sequence ID" value="XM_016744052.1"/>
</dbReference>
<reference evidence="15 16" key="1">
    <citation type="journal article" date="2015" name="Mol. Plant Microbe Interact.">
        <title>Genome, transcriptome, and functional analyses of Penicillium expansum provide new insights into secondary metabolism and pathogenicity.</title>
        <authorList>
            <person name="Ballester A.R."/>
            <person name="Marcet-Houben M."/>
            <person name="Levin E."/>
            <person name="Sela N."/>
            <person name="Selma-Lazaro C."/>
            <person name="Carmona L."/>
            <person name="Wisniewski M."/>
            <person name="Droby S."/>
            <person name="Gonzalez-Candelas L."/>
            <person name="Gabaldon T."/>
        </authorList>
    </citation>
    <scope>NUCLEOTIDE SEQUENCE [LARGE SCALE GENOMIC DNA]</scope>
    <source>
        <strain evidence="15 16">MD-8</strain>
    </source>
</reference>
<feature type="region of interest" description="Disordered" evidence="13">
    <location>
        <begin position="492"/>
        <end position="577"/>
    </location>
</feature>
<dbReference type="GO" id="GO:0031543">
    <property type="term" value="F:peptidyl-proline dioxygenase activity"/>
    <property type="evidence" value="ECO:0007669"/>
    <property type="project" value="UniProtKB-ARBA"/>
</dbReference>
<feature type="compositionally biased region" description="Acidic residues" evidence="13">
    <location>
        <begin position="635"/>
        <end position="658"/>
    </location>
</feature>
<dbReference type="InterPro" id="IPR039558">
    <property type="entry name" value="TPA1/OFD1_N"/>
</dbReference>
<evidence type="ECO:0000256" key="13">
    <source>
        <dbReference type="SAM" id="MobiDB-lite"/>
    </source>
</evidence>
<dbReference type="GO" id="GO:0005506">
    <property type="term" value="F:iron ion binding"/>
    <property type="evidence" value="ECO:0007669"/>
    <property type="project" value="InterPro"/>
</dbReference>
<keyword evidence="7" id="KW-0560">Oxidoreductase</keyword>
<dbReference type="GO" id="GO:0005737">
    <property type="term" value="C:cytoplasm"/>
    <property type="evidence" value="ECO:0007669"/>
    <property type="project" value="TreeGrafter"/>
</dbReference>
<dbReference type="InterPro" id="IPR051842">
    <property type="entry name" value="uS12_prolyl_hydroxylase"/>
</dbReference>
<evidence type="ECO:0000256" key="9">
    <source>
        <dbReference type="ARBA" id="ARBA00023242"/>
    </source>
</evidence>
<dbReference type="GO" id="GO:0006449">
    <property type="term" value="P:regulation of translational termination"/>
    <property type="evidence" value="ECO:0007669"/>
    <property type="project" value="TreeGrafter"/>
</dbReference>
<evidence type="ECO:0000256" key="6">
    <source>
        <dbReference type="ARBA" id="ARBA00022964"/>
    </source>
</evidence>
<evidence type="ECO:0000256" key="2">
    <source>
        <dbReference type="ARBA" id="ARBA00004123"/>
    </source>
</evidence>
<dbReference type="PhylomeDB" id="A0A0A2JTX4"/>
<comment type="cofactor">
    <cofactor evidence="1">
        <name>L-ascorbate</name>
        <dbReference type="ChEBI" id="CHEBI:38290"/>
    </cofactor>
</comment>
<sequence length="658" mass="73790">MKRKTDARASLDGNAMPQSKKRALSSEEAAARFRDGLFDTAEQQKYTSEYAKSSPYLHGVIHPLIEPTLLRSVREEIETQVSFTEKETDIYKIFQSGDLANLDGLDDSSLSKLPSVLKLRDAMYSARFREYLSSVTGSGKLSGQKTDMAINVYTEGCHLLCHDDVIGSRRVSYILYLTDPDTPWQAEWGGALRLFPTTTQKDAKGEDVKIPSPDHSLSIPPAFNQLSFFTVQPGESFHDVEEVYHAREGEDKTQKRVRMAISGWFHIPQEGEDGYEEGLEEKLAERSSLAQLQGRGDIYDLPQPQPESWEEPEVEGKGKGKVEEQTEGEFTESDLAFLLQYIAPSYLTPDIAEEMSDAFSAESSLSLERFLSEKFGSRVSAYIEEQERQPLPASADEIQAQRGWTVARPPHKHRFLYQRASGENDTESPIQELLNVLFPSQPFRKWLGLITGVDHLTSHDLLARRFRRGADYTLASAYEGEEPRLEFSLCLTPSTGWEKQEEEEDEDEDENEDEEANGSSAKASKPKENVNDDAVEGPALGGYEIYMAGDEDEDDDDEEDAENADQVLGRKKTKADPAVYRSAGADEDDGILFSTQAGWNRLSIVLRDSGTLKFVKYVSAAAKGDRWDITGDIGVEFEEGDEDEEEGDEDEDEDEDEE</sequence>
<dbReference type="Gene3D" id="3.60.130.20">
    <property type="entry name" value="Oxoglutarate/iron-dependent oxygenase, C-terminal degradation domain"/>
    <property type="match status" value="1"/>
</dbReference>
<keyword evidence="16" id="KW-1185">Reference proteome</keyword>
<feature type="compositionally biased region" description="Acidic residues" evidence="13">
    <location>
        <begin position="500"/>
        <end position="516"/>
    </location>
</feature>
<dbReference type="InterPro" id="IPR043044">
    <property type="entry name" value="TPA1/Ofd1_C"/>
</dbReference>
<feature type="compositionally biased region" description="Acidic residues" evidence="13">
    <location>
        <begin position="549"/>
        <end position="563"/>
    </location>
</feature>
<keyword evidence="6" id="KW-0223">Dioxygenase</keyword>
<dbReference type="SMART" id="SM00702">
    <property type="entry name" value="P4Hc"/>
    <property type="match status" value="1"/>
</dbReference>
<dbReference type="HOGENOM" id="CLU_017005_0_0_1"/>
<dbReference type="FunFam" id="3.60.130.20:FF:000001">
    <property type="entry name" value="Putative oxidoreductase"/>
    <property type="match status" value="1"/>
</dbReference>
<dbReference type="PROSITE" id="PS51471">
    <property type="entry name" value="FE2OG_OXY"/>
    <property type="match status" value="1"/>
</dbReference>
<evidence type="ECO:0000256" key="10">
    <source>
        <dbReference type="ARBA" id="ARBA00047444"/>
    </source>
</evidence>
<evidence type="ECO:0000256" key="3">
    <source>
        <dbReference type="ARBA" id="ARBA00007443"/>
    </source>
</evidence>